<keyword evidence="13" id="KW-0732">Signal</keyword>
<evidence type="ECO:0000259" key="14">
    <source>
        <dbReference type="Pfam" id="PF13359"/>
    </source>
</evidence>
<evidence type="ECO:0000256" key="3">
    <source>
        <dbReference type="ARBA" id="ARBA00004496"/>
    </source>
</evidence>
<feature type="domain" description="DDE Tnp4" evidence="14">
    <location>
        <begin position="173"/>
        <end position="333"/>
    </location>
</feature>
<dbReference type="GO" id="GO:0005737">
    <property type="term" value="C:cytoplasm"/>
    <property type="evidence" value="ECO:0007669"/>
    <property type="project" value="UniProtKB-SubCell"/>
</dbReference>
<feature type="chain" id="PRO_5025385223" description="Putative nuclease HARBI1" evidence="13">
    <location>
        <begin position="28"/>
        <end position="390"/>
    </location>
</feature>
<dbReference type="Pfam" id="PF13359">
    <property type="entry name" value="DDE_Tnp_4"/>
    <property type="match status" value="1"/>
</dbReference>
<evidence type="ECO:0000256" key="12">
    <source>
        <dbReference type="ARBA" id="ARBA00045850"/>
    </source>
</evidence>
<dbReference type="InterPro" id="IPR045249">
    <property type="entry name" value="HARBI1-like"/>
</dbReference>
<keyword evidence="16" id="KW-1185">Reference proteome</keyword>
<evidence type="ECO:0000256" key="4">
    <source>
        <dbReference type="ARBA" id="ARBA00006958"/>
    </source>
</evidence>
<reference evidence="15" key="2">
    <citation type="submission" date="2025-08" db="UniProtKB">
        <authorList>
            <consortium name="Ensembl"/>
        </authorList>
    </citation>
    <scope>IDENTIFICATION</scope>
</reference>
<organism evidence="15 16">
    <name type="scientific">Myripristis murdjan</name>
    <name type="common">pinecone soldierfish</name>
    <dbReference type="NCBI Taxonomy" id="586833"/>
    <lineage>
        <taxon>Eukaryota</taxon>
        <taxon>Metazoa</taxon>
        <taxon>Chordata</taxon>
        <taxon>Craniata</taxon>
        <taxon>Vertebrata</taxon>
        <taxon>Euteleostomi</taxon>
        <taxon>Actinopterygii</taxon>
        <taxon>Neopterygii</taxon>
        <taxon>Teleostei</taxon>
        <taxon>Neoteleostei</taxon>
        <taxon>Acanthomorphata</taxon>
        <taxon>Holocentriformes</taxon>
        <taxon>Holocentridae</taxon>
        <taxon>Myripristis</taxon>
    </lineage>
</organism>
<evidence type="ECO:0000256" key="8">
    <source>
        <dbReference type="ARBA" id="ARBA00022723"/>
    </source>
</evidence>
<dbReference type="AlphaFoldDB" id="A0A667XSF7"/>
<keyword evidence="7" id="KW-0540">Nuclease</keyword>
<evidence type="ECO:0000256" key="11">
    <source>
        <dbReference type="ARBA" id="ARBA00030126"/>
    </source>
</evidence>
<evidence type="ECO:0000256" key="2">
    <source>
        <dbReference type="ARBA" id="ARBA00004123"/>
    </source>
</evidence>
<dbReference type="GO" id="GO:0005634">
    <property type="term" value="C:nucleus"/>
    <property type="evidence" value="ECO:0007669"/>
    <property type="project" value="UniProtKB-SubCell"/>
</dbReference>
<dbReference type="InterPro" id="IPR026103">
    <property type="entry name" value="HARBI1_animal"/>
</dbReference>
<evidence type="ECO:0000256" key="7">
    <source>
        <dbReference type="ARBA" id="ARBA00022722"/>
    </source>
</evidence>
<evidence type="ECO:0000256" key="6">
    <source>
        <dbReference type="ARBA" id="ARBA00022490"/>
    </source>
</evidence>
<comment type="similarity">
    <text evidence="4">Belongs to the HARBI1 family.</text>
</comment>
<dbReference type="InParanoid" id="A0A667XSF7"/>
<dbReference type="GO" id="GO:0016787">
    <property type="term" value="F:hydrolase activity"/>
    <property type="evidence" value="ECO:0007669"/>
    <property type="project" value="UniProtKB-KW"/>
</dbReference>
<comment type="cofactor">
    <cofactor evidence="1">
        <name>a divalent metal cation</name>
        <dbReference type="ChEBI" id="CHEBI:60240"/>
    </cofactor>
</comment>
<evidence type="ECO:0000256" key="13">
    <source>
        <dbReference type="SAM" id="SignalP"/>
    </source>
</evidence>
<dbReference type="Proteomes" id="UP000472263">
    <property type="component" value="Chromosome 9"/>
</dbReference>
<sequence>MSIRRIRHVQRWRRLHLYAVMLRAALTAGVSVQREVWCHPKSCDWWENVVLASFDDDQWLANFRMCRATFNMLTDNCLRPRLSRQDTHLRLAIPVEKRVAVALWWLATGSGYRTVAHLFGIGKATVCVVVSEVCTALTSLQKEYIRLPVGDHLQCIVRGFLTRWGYPRCGGCIDGTHIPVIAPQQNHTEYYNRKGWHSVILQVVCDHQSRFTNINVGYPGSVHDCRVLRNSDLCRRGEGGTLFPQVIICGTAVPIMLLGDPAYPLRSWIMKGYPQGGLSEDQHRFNHSLSRARMTIECAFGRLKSRWRCLSKQLDVDIMNVPYVITACCVLHNICEVQGDVCEDQDAFQDNQEDAQEALPMAESNDNTEHLIGPQRVREVLTRYFREVSG</sequence>
<protein>
    <recommendedName>
        <fullName evidence="5">Putative nuclease HARBI1</fullName>
    </recommendedName>
    <alternativeName>
        <fullName evidence="11">Harbinger transposase-derived nuclease</fullName>
    </alternativeName>
</protein>
<reference evidence="15" key="3">
    <citation type="submission" date="2025-09" db="UniProtKB">
        <authorList>
            <consortium name="Ensembl"/>
        </authorList>
    </citation>
    <scope>IDENTIFICATION</scope>
</reference>
<name>A0A667XSF7_9TELE</name>
<evidence type="ECO:0000313" key="16">
    <source>
        <dbReference type="Proteomes" id="UP000472263"/>
    </source>
</evidence>
<evidence type="ECO:0000256" key="10">
    <source>
        <dbReference type="ARBA" id="ARBA00023242"/>
    </source>
</evidence>
<dbReference type="PANTHER" id="PTHR22930">
    <property type="match status" value="1"/>
</dbReference>
<reference evidence="15" key="1">
    <citation type="submission" date="2019-06" db="EMBL/GenBank/DDBJ databases">
        <authorList>
            <consortium name="Wellcome Sanger Institute Data Sharing"/>
        </authorList>
    </citation>
    <scope>NUCLEOTIDE SEQUENCE [LARGE SCALE GENOMIC DNA]</scope>
</reference>
<dbReference type="Ensembl" id="ENSMMDT00005021084.1">
    <property type="protein sequence ID" value="ENSMMDP00005020600.1"/>
    <property type="gene ID" value="ENSMMDG00005010134.1"/>
</dbReference>
<keyword evidence="8" id="KW-0479">Metal-binding</keyword>
<proteinExistence type="inferred from homology"/>
<accession>A0A667XSF7</accession>
<comment type="function">
    <text evidence="12">Transposase-derived protein that may have nuclease activity. Does not have transposase activity.</text>
</comment>
<keyword evidence="6" id="KW-0963">Cytoplasm</keyword>
<evidence type="ECO:0000256" key="1">
    <source>
        <dbReference type="ARBA" id="ARBA00001968"/>
    </source>
</evidence>
<dbReference type="GO" id="GO:0004518">
    <property type="term" value="F:nuclease activity"/>
    <property type="evidence" value="ECO:0007669"/>
    <property type="project" value="UniProtKB-KW"/>
</dbReference>
<dbReference type="PRINTS" id="PR02086">
    <property type="entry name" value="PUTNUCHARBI1"/>
</dbReference>
<evidence type="ECO:0000256" key="9">
    <source>
        <dbReference type="ARBA" id="ARBA00022801"/>
    </source>
</evidence>
<dbReference type="GO" id="GO:0046872">
    <property type="term" value="F:metal ion binding"/>
    <property type="evidence" value="ECO:0007669"/>
    <property type="project" value="UniProtKB-KW"/>
</dbReference>
<feature type="signal peptide" evidence="13">
    <location>
        <begin position="1"/>
        <end position="27"/>
    </location>
</feature>
<dbReference type="InterPro" id="IPR027806">
    <property type="entry name" value="HARBI1_dom"/>
</dbReference>
<keyword evidence="10" id="KW-0539">Nucleus</keyword>
<keyword evidence="9" id="KW-0378">Hydrolase</keyword>
<comment type="subcellular location">
    <subcellularLocation>
        <location evidence="3">Cytoplasm</location>
    </subcellularLocation>
    <subcellularLocation>
        <location evidence="2">Nucleus</location>
    </subcellularLocation>
</comment>
<dbReference type="PANTHER" id="PTHR22930:SF206">
    <property type="entry name" value="NUCLEASE HARBI1"/>
    <property type="match status" value="1"/>
</dbReference>
<evidence type="ECO:0000256" key="5">
    <source>
        <dbReference type="ARBA" id="ARBA00015519"/>
    </source>
</evidence>
<evidence type="ECO:0000313" key="15">
    <source>
        <dbReference type="Ensembl" id="ENSMMDP00005020600.1"/>
    </source>
</evidence>
<dbReference type="GeneTree" id="ENSGT00940000163250"/>